<sequence>MENIKEEEKVLDYKDYTPIKIDDDLDYDEVVLEDVKGTKFKFKFRKPNTSELIRVRREGTILKNDDSGRGFTVLAIEKMFDVIARDFDCLPKDITADILTEESVNLLVDKFCSRV</sequence>
<organism evidence="1 2">
    <name type="scientific">Fusobacterium ulcerans 12-1B</name>
    <dbReference type="NCBI Taxonomy" id="457404"/>
    <lineage>
        <taxon>Bacteria</taxon>
        <taxon>Fusobacteriati</taxon>
        <taxon>Fusobacteriota</taxon>
        <taxon>Fusobacteriia</taxon>
        <taxon>Fusobacteriales</taxon>
        <taxon>Fusobacteriaceae</taxon>
        <taxon>Fusobacterium</taxon>
    </lineage>
</organism>
<protein>
    <submittedName>
        <fullName evidence="1">Uncharacterized protein</fullName>
    </submittedName>
</protein>
<comment type="caution">
    <text evidence="1">The sequence shown here is derived from an EMBL/GenBank/DDBJ whole genome shotgun (WGS) entry which is preliminary data.</text>
</comment>
<dbReference type="EMBL" id="AGWJ02000023">
    <property type="protein sequence ID" value="EHO79780.1"/>
    <property type="molecule type" value="Genomic_DNA"/>
</dbReference>
<dbReference type="BioCyc" id="FSP457404-HMP:GTSQ-2545-MONOMER"/>
<evidence type="ECO:0000313" key="2">
    <source>
        <dbReference type="Proteomes" id="UP000003233"/>
    </source>
</evidence>
<keyword evidence="2" id="KW-1185">Reference proteome</keyword>
<dbReference type="HOGENOM" id="CLU_2105430_0_0_0"/>
<dbReference type="AlphaFoldDB" id="H1PVS6"/>
<proteinExistence type="predicted"/>
<gene>
    <name evidence="1" type="ORF">HMPREF0402_02519</name>
</gene>
<dbReference type="PATRIC" id="fig|457404.5.peg.2632"/>
<accession>H1PVS6</accession>
<dbReference type="RefSeq" id="WP_008698248.1">
    <property type="nucleotide sequence ID" value="NZ_KE161009.1"/>
</dbReference>
<evidence type="ECO:0000313" key="1">
    <source>
        <dbReference type="EMBL" id="EHO79780.1"/>
    </source>
</evidence>
<name>H1PVS6_9FUSO</name>
<reference evidence="1 2" key="1">
    <citation type="submission" date="2012-07" db="EMBL/GenBank/DDBJ databases">
        <title>The Genome Sequence of Fusobacterium ulcerans 12_1B.</title>
        <authorList>
            <consortium name="The Broad Institute Genome Sequencing Platform"/>
            <person name="Earl A."/>
            <person name="Ward D."/>
            <person name="Feldgarden M."/>
            <person name="Gevers D."/>
            <person name="Strauss J."/>
            <person name="Ambrose C.E."/>
            <person name="Allen-Vercoe E."/>
            <person name="Walker B."/>
            <person name="Young S.K."/>
            <person name="Zeng Q."/>
            <person name="Gargeya S."/>
            <person name="Fitzgerald M."/>
            <person name="Haas B."/>
            <person name="Abouelleil A."/>
            <person name="Alvarado L."/>
            <person name="Arachchi H.M."/>
            <person name="Berlin A.M."/>
            <person name="Chapman S.B."/>
            <person name="Goldberg J."/>
            <person name="Griggs A."/>
            <person name="Gujja S."/>
            <person name="Hansen M."/>
            <person name="Howarth C."/>
            <person name="Imamovic A."/>
            <person name="Larimer J."/>
            <person name="McCowen C."/>
            <person name="Montmayeur A."/>
            <person name="Murphy C."/>
            <person name="Neiman D."/>
            <person name="Pearson M."/>
            <person name="Priest M."/>
            <person name="Roberts A."/>
            <person name="Saif S."/>
            <person name="Shea T."/>
            <person name="Sisk P."/>
            <person name="Sykes S."/>
            <person name="Wortman J."/>
            <person name="Nusbaum C."/>
            <person name="Birren B."/>
        </authorList>
    </citation>
    <scope>NUCLEOTIDE SEQUENCE [LARGE SCALE GENOMIC DNA]</scope>
    <source>
        <strain evidence="1 2">12_1B</strain>
    </source>
</reference>
<dbReference type="Proteomes" id="UP000003233">
    <property type="component" value="Unassembled WGS sequence"/>
</dbReference>